<gene>
    <name evidence="1" type="ORF">HYDPIDRAFT_103222</name>
</gene>
<proteinExistence type="predicted"/>
<keyword evidence="2" id="KW-1185">Reference proteome</keyword>
<dbReference type="HOGENOM" id="CLU_003703_5_0_1"/>
<protein>
    <recommendedName>
        <fullName evidence="3">CxC2-like cysteine cluster KDZ transposase-associated domain-containing protein</fullName>
    </recommendedName>
</protein>
<dbReference type="Proteomes" id="UP000053820">
    <property type="component" value="Unassembled WGS sequence"/>
</dbReference>
<accession>A0A0C9UYQ8</accession>
<dbReference type="OrthoDB" id="3235114at2759"/>
<name>A0A0C9UYQ8_9AGAM</name>
<dbReference type="Pfam" id="PF18758">
    <property type="entry name" value="KDZ"/>
    <property type="match status" value="1"/>
</dbReference>
<reference evidence="1 2" key="1">
    <citation type="submission" date="2014-04" db="EMBL/GenBank/DDBJ databases">
        <title>Evolutionary Origins and Diversification of the Mycorrhizal Mutualists.</title>
        <authorList>
            <consortium name="DOE Joint Genome Institute"/>
            <consortium name="Mycorrhizal Genomics Consortium"/>
            <person name="Kohler A."/>
            <person name="Kuo A."/>
            <person name="Nagy L.G."/>
            <person name="Floudas D."/>
            <person name="Copeland A."/>
            <person name="Barry K.W."/>
            <person name="Cichocki N."/>
            <person name="Veneault-Fourrey C."/>
            <person name="LaButti K."/>
            <person name="Lindquist E.A."/>
            <person name="Lipzen A."/>
            <person name="Lundell T."/>
            <person name="Morin E."/>
            <person name="Murat C."/>
            <person name="Riley R."/>
            <person name="Ohm R."/>
            <person name="Sun H."/>
            <person name="Tunlid A."/>
            <person name="Henrissat B."/>
            <person name="Grigoriev I.V."/>
            <person name="Hibbett D.S."/>
            <person name="Martin F."/>
        </authorList>
    </citation>
    <scope>NUCLEOTIDE SEQUENCE [LARGE SCALE GENOMIC DNA]</scope>
    <source>
        <strain evidence="1 2">MD-312</strain>
    </source>
</reference>
<dbReference type="EMBL" id="KN839978">
    <property type="protein sequence ID" value="KIJ58154.1"/>
    <property type="molecule type" value="Genomic_DNA"/>
</dbReference>
<sequence>MARQWRHLKVLKRSGRGHDPAGVAETKEGSCAVLCPACPDPERNLPVDWEEISKFKRFLYALFLAIDANFRSYSQELYFWKSSCSSHNAVNMADTKSSKGLAATGVGTVECARHNFKRPCRTGDLQVSEKYVNMDYMFFSTVRSTGLKVLKVSYDIACQWHKGLWGRMENLPEGFQLDHEAMDVTFLVPKFHLPAHITACQIYRIVPVVSPLSYSECGIG</sequence>
<evidence type="ECO:0000313" key="1">
    <source>
        <dbReference type="EMBL" id="KIJ58154.1"/>
    </source>
</evidence>
<organism evidence="1 2">
    <name type="scientific">Hydnomerulius pinastri MD-312</name>
    <dbReference type="NCBI Taxonomy" id="994086"/>
    <lineage>
        <taxon>Eukaryota</taxon>
        <taxon>Fungi</taxon>
        <taxon>Dikarya</taxon>
        <taxon>Basidiomycota</taxon>
        <taxon>Agaricomycotina</taxon>
        <taxon>Agaricomycetes</taxon>
        <taxon>Agaricomycetidae</taxon>
        <taxon>Boletales</taxon>
        <taxon>Boletales incertae sedis</taxon>
        <taxon>Leucogyrophana</taxon>
    </lineage>
</organism>
<dbReference type="InterPro" id="IPR040521">
    <property type="entry name" value="KDZ"/>
</dbReference>
<evidence type="ECO:0000313" key="2">
    <source>
        <dbReference type="Proteomes" id="UP000053820"/>
    </source>
</evidence>
<dbReference type="AlphaFoldDB" id="A0A0C9UYQ8"/>
<evidence type="ECO:0008006" key="3">
    <source>
        <dbReference type="Google" id="ProtNLM"/>
    </source>
</evidence>